<evidence type="ECO:0000256" key="5">
    <source>
        <dbReference type="ARBA" id="ARBA00022475"/>
    </source>
</evidence>
<evidence type="ECO:0000256" key="9">
    <source>
        <dbReference type="ARBA" id="ARBA00023136"/>
    </source>
</evidence>
<gene>
    <name evidence="11" type="primary">gspN</name>
    <name evidence="11" type="ORF">JMJ54_05615</name>
</gene>
<evidence type="ECO:0000256" key="10">
    <source>
        <dbReference type="ARBA" id="ARBA00030772"/>
    </source>
</evidence>
<keyword evidence="9" id="KW-0472">Membrane</keyword>
<evidence type="ECO:0000256" key="6">
    <source>
        <dbReference type="ARBA" id="ARBA00022519"/>
    </source>
</evidence>
<evidence type="ECO:0000256" key="8">
    <source>
        <dbReference type="ARBA" id="ARBA00022927"/>
    </source>
</evidence>
<dbReference type="Pfam" id="PF01203">
    <property type="entry name" value="T2SSN"/>
    <property type="match status" value="1"/>
</dbReference>
<sequence>MKRLIITGGIAALLFIGIRLPASVLAGLVPAPLQLSGISGTLWAGSATQLGLDGQELVRGLSWRWQAAGLLRGELMWSLGSTDPATPVSAKLLTGLGGTRIEDLSARLPASPLLGQVRALAPFQLGGTLLINARRLDRQILADASVQWQDASSLVTPQANPFGSYNVSLQRNGQRLDWQLASLGGRLDIQGKGSIGPAGPQGELTLRAADGQAALFAPLLNSLPGDGTTRTLRLGAANP</sequence>
<accession>A0ABS2BI74</accession>
<evidence type="ECO:0000313" key="11">
    <source>
        <dbReference type="EMBL" id="MBM3115301.1"/>
    </source>
</evidence>
<evidence type="ECO:0000313" key="12">
    <source>
        <dbReference type="Proteomes" id="UP000809431"/>
    </source>
</evidence>
<evidence type="ECO:0000256" key="1">
    <source>
        <dbReference type="ARBA" id="ARBA00004533"/>
    </source>
</evidence>
<proteinExistence type="inferred from homology"/>
<keyword evidence="8" id="KW-0653">Protein transport</keyword>
<keyword evidence="6" id="KW-0997">Cell inner membrane</keyword>
<dbReference type="RefSeq" id="WP_203536977.1">
    <property type="nucleotide sequence ID" value="NZ_JAESND010000002.1"/>
</dbReference>
<evidence type="ECO:0000256" key="4">
    <source>
        <dbReference type="ARBA" id="ARBA00022448"/>
    </source>
</evidence>
<keyword evidence="4" id="KW-0813">Transport</keyword>
<dbReference type="EMBL" id="JAESND010000002">
    <property type="protein sequence ID" value="MBM3115301.1"/>
    <property type="molecule type" value="Genomic_DNA"/>
</dbReference>
<reference evidence="11 12" key="1">
    <citation type="submission" date="2021-01" db="EMBL/GenBank/DDBJ databases">
        <title>Draft Genome Sequence and Polyhydroxyalkanoate Biosynthetic Potential of Jeongeupia naejangsanensis Type Strain DSM 24253.</title>
        <authorList>
            <person name="Turrini P."/>
            <person name="Artuso I."/>
            <person name="Lugli G.A."/>
            <person name="Frangipani E."/>
            <person name="Ventura M."/>
            <person name="Visca P."/>
        </authorList>
    </citation>
    <scope>NUCLEOTIDE SEQUENCE [LARGE SCALE GENOMIC DNA]</scope>
    <source>
        <strain evidence="11 12">DSM 24253</strain>
    </source>
</reference>
<keyword evidence="12" id="KW-1185">Reference proteome</keyword>
<comment type="caution">
    <text evidence="11">The sequence shown here is derived from an EMBL/GenBank/DDBJ whole genome shotgun (WGS) entry which is preliminary data.</text>
</comment>
<evidence type="ECO:0000256" key="2">
    <source>
        <dbReference type="ARBA" id="ARBA00007208"/>
    </source>
</evidence>
<keyword evidence="5" id="KW-1003">Cell membrane</keyword>
<dbReference type="Proteomes" id="UP000809431">
    <property type="component" value="Unassembled WGS sequence"/>
</dbReference>
<protein>
    <recommendedName>
        <fullName evidence="3">Type II secretion system protein N</fullName>
    </recommendedName>
    <alternativeName>
        <fullName evidence="10">General secretion pathway protein N</fullName>
    </alternativeName>
</protein>
<keyword evidence="7" id="KW-0812">Transmembrane</keyword>
<dbReference type="InterPro" id="IPR022792">
    <property type="entry name" value="T2SS_protein-GspN"/>
</dbReference>
<name>A0ABS2BI74_9NEIS</name>
<comment type="similarity">
    <text evidence="2">Belongs to the GSP N family.</text>
</comment>
<evidence type="ECO:0000256" key="3">
    <source>
        <dbReference type="ARBA" id="ARBA00021563"/>
    </source>
</evidence>
<evidence type="ECO:0000256" key="7">
    <source>
        <dbReference type="ARBA" id="ARBA00022692"/>
    </source>
</evidence>
<organism evidence="11 12">
    <name type="scientific">Jeongeupia naejangsanensis</name>
    <dbReference type="NCBI Taxonomy" id="613195"/>
    <lineage>
        <taxon>Bacteria</taxon>
        <taxon>Pseudomonadati</taxon>
        <taxon>Pseudomonadota</taxon>
        <taxon>Betaproteobacteria</taxon>
        <taxon>Neisseriales</taxon>
        <taxon>Chitinibacteraceae</taxon>
        <taxon>Jeongeupia</taxon>
    </lineage>
</organism>
<comment type="subcellular location">
    <subcellularLocation>
        <location evidence="1">Cell inner membrane</location>
    </subcellularLocation>
</comment>